<dbReference type="InterPro" id="IPR017853">
    <property type="entry name" value="GH"/>
</dbReference>
<organism evidence="3 4">
    <name type="scientific">Streptomyces orinoci</name>
    <name type="common">Streptoverticillium orinoci</name>
    <dbReference type="NCBI Taxonomy" id="67339"/>
    <lineage>
        <taxon>Bacteria</taxon>
        <taxon>Bacillati</taxon>
        <taxon>Actinomycetota</taxon>
        <taxon>Actinomycetes</taxon>
        <taxon>Kitasatosporales</taxon>
        <taxon>Streptomycetaceae</taxon>
        <taxon>Streptomyces</taxon>
    </lineage>
</organism>
<dbReference type="RefSeq" id="WP_153068764.1">
    <property type="nucleotide sequence ID" value="NZ_JBFAUK010000003.1"/>
</dbReference>
<dbReference type="CDD" id="cd06543">
    <property type="entry name" value="GH18_PF-ChiA-like"/>
    <property type="match status" value="1"/>
</dbReference>
<keyword evidence="1" id="KW-0624">Polysaccharide degradation</keyword>
<keyword evidence="2" id="KW-0732">Signal</keyword>
<feature type="chain" id="PRO_5047262137" description="Chitinase" evidence="2">
    <location>
        <begin position="24"/>
        <end position="474"/>
    </location>
</feature>
<feature type="signal peptide" evidence="2">
    <location>
        <begin position="1"/>
        <end position="23"/>
    </location>
</feature>
<accession>A0ABV3JT76</accession>
<evidence type="ECO:0000256" key="2">
    <source>
        <dbReference type="SAM" id="SignalP"/>
    </source>
</evidence>
<dbReference type="InterPro" id="IPR012291">
    <property type="entry name" value="CBM2_carb-bd_dom_sf"/>
</dbReference>
<dbReference type="PANTHER" id="PTHR42976">
    <property type="entry name" value="BIFUNCTIONAL CHITINASE/LYSOZYME-RELATED"/>
    <property type="match status" value="1"/>
</dbReference>
<dbReference type="Gene3D" id="2.60.40.290">
    <property type="match status" value="1"/>
</dbReference>
<dbReference type="InterPro" id="IPR052750">
    <property type="entry name" value="GH18_Chitinase"/>
</dbReference>
<evidence type="ECO:0008006" key="5">
    <source>
        <dbReference type="Google" id="ProtNLM"/>
    </source>
</evidence>
<dbReference type="Proteomes" id="UP001552594">
    <property type="component" value="Unassembled WGS sequence"/>
</dbReference>
<dbReference type="SUPFAM" id="SSF51445">
    <property type="entry name" value="(Trans)glycosidases"/>
    <property type="match status" value="1"/>
</dbReference>
<protein>
    <recommendedName>
        <fullName evidence="5">Chitinase</fullName>
    </recommendedName>
</protein>
<evidence type="ECO:0000256" key="1">
    <source>
        <dbReference type="ARBA" id="ARBA00023326"/>
    </source>
</evidence>
<dbReference type="PANTHER" id="PTHR42976:SF1">
    <property type="entry name" value="GH18 DOMAIN-CONTAINING PROTEIN-RELATED"/>
    <property type="match status" value="1"/>
</dbReference>
<dbReference type="EMBL" id="JBFAUK010000003">
    <property type="protein sequence ID" value="MEV5506098.1"/>
    <property type="molecule type" value="Genomic_DNA"/>
</dbReference>
<comment type="caution">
    <text evidence="3">The sequence shown here is derived from an EMBL/GenBank/DDBJ whole genome shotgun (WGS) entry which is preliminary data.</text>
</comment>
<gene>
    <name evidence="3" type="ORF">AB0L16_06405</name>
</gene>
<sequence>MRLRPVLAAAAATPILLATVVGAAGTSAASPRATAVGHPVPSAAAGPFAAPDPLRAVLLEGADKATVQWVGDQSGSSDRDWSTGGNYHYRILPTAGQDTAGVGWKLRFTLPEGRIFAQEYEQDSVVQDGSTVTITPRDGYRGNLPAAGIGVVLEWQADDRPVEAVPGDPGKAAPFTPYADAGLYPTPDLEALHQASGARQFTTAFIVADPQGGAVPVWSGQHSQPVSGNFLVPQINKLRRSGGDVVVSFGGASNQELALAIGDTAGLTAAYRGVVERLKATRLDFDIEGTAILDSRANTRRARALAALQREYEAKGQPLHISYTLPVMEDGLTADGLAIVRDAVAQGLKVDTWNVMTMDYGHPVKDMGGAAISAGTALHEQLKPVYPAASDAELWKEVGITPMLGKNDVPGETFTIDDAARLTRWANEKHIGRLAMWQIQRDHPCAGATVELNCSGIPDQKDYGFSAEFSRFTG</sequence>
<dbReference type="Gene3D" id="3.20.20.80">
    <property type="entry name" value="Glycosidases"/>
    <property type="match status" value="1"/>
</dbReference>
<evidence type="ECO:0000313" key="3">
    <source>
        <dbReference type="EMBL" id="MEV5506098.1"/>
    </source>
</evidence>
<reference evidence="3 4" key="1">
    <citation type="submission" date="2024-06" db="EMBL/GenBank/DDBJ databases">
        <title>The Natural Products Discovery Center: Release of the First 8490 Sequenced Strains for Exploring Actinobacteria Biosynthetic Diversity.</title>
        <authorList>
            <person name="Kalkreuter E."/>
            <person name="Kautsar S.A."/>
            <person name="Yang D."/>
            <person name="Bader C.D."/>
            <person name="Teijaro C.N."/>
            <person name="Fluegel L."/>
            <person name="Davis C.M."/>
            <person name="Simpson J.R."/>
            <person name="Lauterbach L."/>
            <person name="Steele A.D."/>
            <person name="Gui C."/>
            <person name="Meng S."/>
            <person name="Li G."/>
            <person name="Viehrig K."/>
            <person name="Ye F."/>
            <person name="Su P."/>
            <person name="Kiefer A.F."/>
            <person name="Nichols A."/>
            <person name="Cepeda A.J."/>
            <person name="Yan W."/>
            <person name="Fan B."/>
            <person name="Jiang Y."/>
            <person name="Adhikari A."/>
            <person name="Zheng C.-J."/>
            <person name="Schuster L."/>
            <person name="Cowan T.M."/>
            <person name="Smanski M.J."/>
            <person name="Chevrette M.G."/>
            <person name="De Carvalho L.P.S."/>
            <person name="Shen B."/>
        </authorList>
    </citation>
    <scope>NUCLEOTIDE SEQUENCE [LARGE SCALE GENOMIC DNA]</scope>
    <source>
        <strain evidence="3 4">NPDC052347</strain>
    </source>
</reference>
<keyword evidence="1" id="KW-0119">Carbohydrate metabolism</keyword>
<evidence type="ECO:0000313" key="4">
    <source>
        <dbReference type="Proteomes" id="UP001552594"/>
    </source>
</evidence>
<keyword evidence="4" id="KW-1185">Reference proteome</keyword>
<name>A0ABV3JT76_STRON</name>
<proteinExistence type="predicted"/>